<dbReference type="InterPro" id="IPR050229">
    <property type="entry name" value="GlpE_sulfurtransferase"/>
</dbReference>
<comment type="caution">
    <text evidence="3">The sequence shown here is derived from an EMBL/GenBank/DDBJ whole genome shotgun (WGS) entry which is preliminary data.</text>
</comment>
<dbReference type="Proteomes" id="UP000772181">
    <property type="component" value="Unassembled WGS sequence"/>
</dbReference>
<keyword evidence="1" id="KW-0472">Membrane</keyword>
<dbReference type="EMBL" id="JACQWF010000414">
    <property type="protein sequence ID" value="MBI4596604.1"/>
    <property type="molecule type" value="Genomic_DNA"/>
</dbReference>
<accession>A0A933GPS2</accession>
<dbReference type="PROSITE" id="PS50206">
    <property type="entry name" value="RHODANESE_3"/>
    <property type="match status" value="1"/>
</dbReference>
<protein>
    <submittedName>
        <fullName evidence="3">Rhodanese-like domain-containing protein</fullName>
    </submittedName>
</protein>
<organism evidence="3 4">
    <name type="scientific">Tectimicrobiota bacterium</name>
    <dbReference type="NCBI Taxonomy" id="2528274"/>
    <lineage>
        <taxon>Bacteria</taxon>
        <taxon>Pseudomonadati</taxon>
        <taxon>Nitrospinota/Tectimicrobiota group</taxon>
        <taxon>Candidatus Tectimicrobiota</taxon>
    </lineage>
</organism>
<dbReference type="PANTHER" id="PTHR43031">
    <property type="entry name" value="FAD-DEPENDENT OXIDOREDUCTASE"/>
    <property type="match status" value="1"/>
</dbReference>
<dbReference type="InterPro" id="IPR036873">
    <property type="entry name" value="Rhodanese-like_dom_sf"/>
</dbReference>
<proteinExistence type="predicted"/>
<keyword evidence="1" id="KW-1133">Transmembrane helix</keyword>
<sequence>MLGFKKVSVALLIGLAVIAAAILSVYFYPIGAGDMVTTVMPREARGLMVQRGNDSNFVVLDVRTPGEYREGHLEGARLIDFHSPAFRNEINKLDKAKSYLVYCASGSRSGSTIKLMIDLKFIKLFHMPAGFFGWKKDGLPISR</sequence>
<evidence type="ECO:0000256" key="1">
    <source>
        <dbReference type="SAM" id="Phobius"/>
    </source>
</evidence>
<dbReference type="SUPFAM" id="SSF52821">
    <property type="entry name" value="Rhodanese/Cell cycle control phosphatase"/>
    <property type="match status" value="1"/>
</dbReference>
<dbReference type="SMART" id="SM00450">
    <property type="entry name" value="RHOD"/>
    <property type="match status" value="1"/>
</dbReference>
<dbReference type="Gene3D" id="3.40.250.10">
    <property type="entry name" value="Rhodanese-like domain"/>
    <property type="match status" value="1"/>
</dbReference>
<name>A0A933GPS2_UNCTE</name>
<gene>
    <name evidence="3" type="ORF">HY730_09570</name>
</gene>
<keyword evidence="1" id="KW-0812">Transmembrane</keyword>
<reference evidence="3" key="1">
    <citation type="submission" date="2020-07" db="EMBL/GenBank/DDBJ databases">
        <title>Huge and variable diversity of episymbiotic CPR bacteria and DPANN archaea in groundwater ecosystems.</title>
        <authorList>
            <person name="He C.Y."/>
            <person name="Keren R."/>
            <person name="Whittaker M."/>
            <person name="Farag I.F."/>
            <person name="Doudna J."/>
            <person name="Cate J.H.D."/>
            <person name="Banfield J.F."/>
        </authorList>
    </citation>
    <scope>NUCLEOTIDE SEQUENCE</scope>
    <source>
        <strain evidence="3">NC_groundwater_1482_Ag_S-0.65um_47_24</strain>
    </source>
</reference>
<dbReference type="CDD" id="cd00158">
    <property type="entry name" value="RHOD"/>
    <property type="match status" value="1"/>
</dbReference>
<dbReference type="AlphaFoldDB" id="A0A933GPS2"/>
<dbReference type="PANTHER" id="PTHR43031:SF1">
    <property type="entry name" value="PYRIDINE NUCLEOTIDE-DISULPHIDE OXIDOREDUCTASE"/>
    <property type="match status" value="1"/>
</dbReference>
<dbReference type="InterPro" id="IPR001763">
    <property type="entry name" value="Rhodanese-like_dom"/>
</dbReference>
<evidence type="ECO:0000259" key="2">
    <source>
        <dbReference type="PROSITE" id="PS50206"/>
    </source>
</evidence>
<feature type="transmembrane region" description="Helical" evidence="1">
    <location>
        <begin position="7"/>
        <end position="28"/>
    </location>
</feature>
<evidence type="ECO:0000313" key="4">
    <source>
        <dbReference type="Proteomes" id="UP000772181"/>
    </source>
</evidence>
<evidence type="ECO:0000313" key="3">
    <source>
        <dbReference type="EMBL" id="MBI4596604.1"/>
    </source>
</evidence>
<dbReference type="Pfam" id="PF00581">
    <property type="entry name" value="Rhodanese"/>
    <property type="match status" value="1"/>
</dbReference>
<feature type="domain" description="Rhodanese" evidence="2">
    <location>
        <begin position="53"/>
        <end position="143"/>
    </location>
</feature>